<evidence type="ECO:0000256" key="2">
    <source>
        <dbReference type="ARBA" id="ARBA00022723"/>
    </source>
</evidence>
<evidence type="ECO:0000313" key="5">
    <source>
        <dbReference type="EMBL" id="KUO15805.1"/>
    </source>
</evidence>
<sequence length="477" mass="53736">MPIMGALRALERATRPYDPEFAEAMERRWAELPDAARTPGQVLGRHGVGCEGTHGVFPKCNLKCTPCYHSRDANQVRVDGPHTHEQIAAQMALLRELRGPRAHTQLIGGEVSLLAPDDHAVALAIMRDHGREPMSFTHGDFDYDYLTRLALGEDGTRRFGRLSFAAHFDKFMYGRGGIERPPDEEALNLYRARFAAMFARLRREHGVRFFLAHNMTVTPGNLDEVAGVIRDCHAMGYGMFSFQPAAFLGDERRWKEKFREATPDAVWAEIEHGAGTRLDYRVFENGDVRCNRTAYGFSVGRRWYPFLDGDDPRDLAVRDAFFRYFGKVTFTGTPPALLAARVLRVAARHPSTAVTVLRWLARTIHRVGLLRLARHRMRVRPVTFVMHQFMDADVVAPAWEMMQRGEQATQPRLRETQERLAACHYAMAHPEDGTLVPACVQHAVLDPAENAALRTLLPIVEVRTPTGSSSGTSPKEK</sequence>
<proteinExistence type="predicted"/>
<evidence type="ECO:0000313" key="6">
    <source>
        <dbReference type="Proteomes" id="UP000053260"/>
    </source>
</evidence>
<evidence type="ECO:0000256" key="4">
    <source>
        <dbReference type="ARBA" id="ARBA00023014"/>
    </source>
</evidence>
<keyword evidence="1" id="KW-0949">S-adenosyl-L-methionine</keyword>
<keyword evidence="2" id="KW-0479">Metal-binding</keyword>
<keyword evidence="4" id="KW-0411">Iron-sulfur</keyword>
<dbReference type="Proteomes" id="UP000053260">
    <property type="component" value="Unassembled WGS sequence"/>
</dbReference>
<dbReference type="RefSeq" id="WP_067031902.1">
    <property type="nucleotide sequence ID" value="NZ_KQ949111.1"/>
</dbReference>
<name>A0A101US04_9ACTN</name>
<evidence type="ECO:0000256" key="1">
    <source>
        <dbReference type="ARBA" id="ARBA00022691"/>
    </source>
</evidence>
<dbReference type="AlphaFoldDB" id="A0A101US04"/>
<protein>
    <submittedName>
        <fullName evidence="5">Radical SAM domain-containing protein</fullName>
    </submittedName>
</protein>
<dbReference type="InterPro" id="IPR058240">
    <property type="entry name" value="rSAM_sf"/>
</dbReference>
<comment type="caution">
    <text evidence="5">The sequence shown here is derived from an EMBL/GenBank/DDBJ whole genome shotgun (WGS) entry which is preliminary data.</text>
</comment>
<dbReference type="SUPFAM" id="SSF102114">
    <property type="entry name" value="Radical SAM enzymes"/>
    <property type="match status" value="1"/>
</dbReference>
<keyword evidence="6" id="KW-1185">Reference proteome</keyword>
<accession>A0A101US04</accession>
<gene>
    <name evidence="5" type="ORF">AQJ91_39250</name>
</gene>
<dbReference type="InterPro" id="IPR013785">
    <property type="entry name" value="Aldolase_TIM"/>
</dbReference>
<dbReference type="OrthoDB" id="4437053at2"/>
<keyword evidence="3" id="KW-0408">Iron</keyword>
<dbReference type="InterPro" id="IPR007197">
    <property type="entry name" value="rSAM"/>
</dbReference>
<dbReference type="GO" id="GO:0051536">
    <property type="term" value="F:iron-sulfur cluster binding"/>
    <property type="evidence" value="ECO:0007669"/>
    <property type="project" value="UniProtKB-KW"/>
</dbReference>
<dbReference type="GO" id="GO:0046872">
    <property type="term" value="F:metal ion binding"/>
    <property type="evidence" value="ECO:0007669"/>
    <property type="project" value="UniProtKB-KW"/>
</dbReference>
<dbReference type="STRING" id="909626.AQJ91_39250"/>
<evidence type="ECO:0000256" key="3">
    <source>
        <dbReference type="ARBA" id="ARBA00023004"/>
    </source>
</evidence>
<dbReference type="SFLD" id="SFLDS00029">
    <property type="entry name" value="Radical_SAM"/>
    <property type="match status" value="1"/>
</dbReference>
<dbReference type="EMBL" id="LMXB01000103">
    <property type="protein sequence ID" value="KUO15805.1"/>
    <property type="molecule type" value="Genomic_DNA"/>
</dbReference>
<dbReference type="Gene3D" id="3.20.20.70">
    <property type="entry name" value="Aldolase class I"/>
    <property type="match status" value="1"/>
</dbReference>
<dbReference type="GO" id="GO:0003824">
    <property type="term" value="F:catalytic activity"/>
    <property type="evidence" value="ECO:0007669"/>
    <property type="project" value="InterPro"/>
</dbReference>
<organism evidence="5 6">
    <name type="scientific">Streptomyces dysideae</name>
    <dbReference type="NCBI Taxonomy" id="909626"/>
    <lineage>
        <taxon>Bacteria</taxon>
        <taxon>Bacillati</taxon>
        <taxon>Actinomycetota</taxon>
        <taxon>Actinomycetes</taxon>
        <taxon>Kitasatosporales</taxon>
        <taxon>Streptomycetaceae</taxon>
        <taxon>Streptomyces</taxon>
    </lineage>
</organism>
<reference evidence="5 6" key="1">
    <citation type="submission" date="2015-10" db="EMBL/GenBank/DDBJ databases">
        <title>Draft genome sequence of Streptomyces sp. RV15, isolated from a marine sponge.</title>
        <authorList>
            <person name="Ruckert C."/>
            <person name="Abdelmohsen U.R."/>
            <person name="Winkler A."/>
            <person name="Hentschel U."/>
            <person name="Kalinowski J."/>
            <person name="Kampfer P."/>
            <person name="Glaeser S."/>
        </authorList>
    </citation>
    <scope>NUCLEOTIDE SEQUENCE [LARGE SCALE GENOMIC DNA]</scope>
    <source>
        <strain evidence="5 6">RV15</strain>
    </source>
</reference>